<reference evidence="15 16" key="1">
    <citation type="submission" date="2019-02" db="EMBL/GenBank/DDBJ databases">
        <title>Genome sequencing of the rare red list fungi Phellinidium pouzarii.</title>
        <authorList>
            <person name="Buettner E."/>
            <person name="Kellner H."/>
        </authorList>
    </citation>
    <scope>NUCLEOTIDE SEQUENCE [LARGE SCALE GENOMIC DNA]</scope>
    <source>
        <strain evidence="15 16">DSM 108285</strain>
    </source>
</reference>
<dbReference type="EMBL" id="SGPK01000121">
    <property type="protein sequence ID" value="THH07904.1"/>
    <property type="molecule type" value="Genomic_DNA"/>
</dbReference>
<evidence type="ECO:0000256" key="10">
    <source>
        <dbReference type="ARBA" id="ARBA00023132"/>
    </source>
</evidence>
<organism evidence="15 16">
    <name type="scientific">Phellinidium pouzarii</name>
    <dbReference type="NCBI Taxonomy" id="167371"/>
    <lineage>
        <taxon>Eukaryota</taxon>
        <taxon>Fungi</taxon>
        <taxon>Dikarya</taxon>
        <taxon>Basidiomycota</taxon>
        <taxon>Agaricomycotina</taxon>
        <taxon>Agaricomycetes</taxon>
        <taxon>Hymenochaetales</taxon>
        <taxon>Hymenochaetaceae</taxon>
        <taxon>Phellinidium</taxon>
    </lineage>
</organism>
<comment type="caution">
    <text evidence="15">The sequence shown here is derived from an EMBL/GenBank/DDBJ whole genome shotgun (WGS) entry which is preliminary data.</text>
</comment>
<keyword evidence="8 14" id="KW-1133">Transmembrane helix</keyword>
<evidence type="ECO:0000256" key="7">
    <source>
        <dbReference type="ARBA" id="ARBA00022927"/>
    </source>
</evidence>
<evidence type="ECO:0000256" key="4">
    <source>
        <dbReference type="ARBA" id="ARBA00022448"/>
    </source>
</evidence>
<dbReference type="Pfam" id="PF09531">
    <property type="entry name" value="Ndc1_Nup"/>
    <property type="match status" value="2"/>
</dbReference>
<dbReference type="OrthoDB" id="67850at2759"/>
<feature type="compositionally biased region" description="Polar residues" evidence="13">
    <location>
        <begin position="1"/>
        <end position="27"/>
    </location>
</feature>
<dbReference type="PANTHER" id="PTHR13269:SF6">
    <property type="entry name" value="NUCLEOPORIN NDC1"/>
    <property type="match status" value="1"/>
</dbReference>
<dbReference type="GO" id="GO:0070762">
    <property type="term" value="C:nuclear pore transmembrane ring"/>
    <property type="evidence" value="ECO:0007669"/>
    <property type="project" value="TreeGrafter"/>
</dbReference>
<proteinExistence type="inferred from homology"/>
<keyword evidence="12" id="KW-0539">Nucleus</keyword>
<evidence type="ECO:0000256" key="1">
    <source>
        <dbReference type="ARBA" id="ARBA00004232"/>
    </source>
</evidence>
<dbReference type="GO" id="GO:0070631">
    <property type="term" value="P:spindle pole body localization"/>
    <property type="evidence" value="ECO:0007669"/>
    <property type="project" value="TreeGrafter"/>
</dbReference>
<feature type="region of interest" description="Disordered" evidence="13">
    <location>
        <begin position="1"/>
        <end position="30"/>
    </location>
</feature>
<evidence type="ECO:0000313" key="15">
    <source>
        <dbReference type="EMBL" id="THH07904.1"/>
    </source>
</evidence>
<evidence type="ECO:0000256" key="12">
    <source>
        <dbReference type="ARBA" id="ARBA00023242"/>
    </source>
</evidence>
<evidence type="ECO:0000256" key="14">
    <source>
        <dbReference type="SAM" id="Phobius"/>
    </source>
</evidence>
<evidence type="ECO:0008006" key="17">
    <source>
        <dbReference type="Google" id="ProtNLM"/>
    </source>
</evidence>
<dbReference type="GO" id="GO:0015031">
    <property type="term" value="P:protein transport"/>
    <property type="evidence" value="ECO:0007669"/>
    <property type="project" value="UniProtKB-KW"/>
</dbReference>
<dbReference type="GO" id="GO:0051028">
    <property type="term" value="P:mRNA transport"/>
    <property type="evidence" value="ECO:0007669"/>
    <property type="project" value="UniProtKB-KW"/>
</dbReference>
<dbReference type="GO" id="GO:0030674">
    <property type="term" value="F:protein-macromolecule adaptor activity"/>
    <property type="evidence" value="ECO:0007669"/>
    <property type="project" value="TreeGrafter"/>
</dbReference>
<keyword evidence="7" id="KW-0653">Protein transport</keyword>
<name>A0A4S4L8Q8_9AGAM</name>
<evidence type="ECO:0000256" key="13">
    <source>
        <dbReference type="SAM" id="MobiDB-lite"/>
    </source>
</evidence>
<sequence length="452" mass="50147">MNTPLTRRNASTPIASIPSSLSTRSTPSVPPASTLYEPLLKSILARRFAYNVLSISAAAAWLLATRSPSLSPYQTLVLRASQHQYRKALLIVFVSSTSLTLCHSLMSGITGTGGRDDPKLGIWTGSKKHPFHLNGRLIYIFLAQASGAMLYWLRDVLRDRFDIQWMGHSNISKRTLSSLTSSVISMILLSAISTLLSLFIFGALRMLIFPLLYRIPILHDLLRPLMAHFFRPKYTISFLWSHFDLVVRAYLIVLSTHLIWDITSTMFDVAFSMPATATEGSKDSALILVSGVSCADSYFQLHAFYELCSLSSVSKGAMTKPPLSRRGIADWWVRDRKDKAAQKALPNRDLDHMIVEVLGIFISHSLREDALGHVQRDIPRVLEAMVLYLTAIEEYQSELSTSLSAAEASTGGNLTATELSRLVAFRKETVLAGEWIDALSTGVLNKSPSPWV</sequence>
<evidence type="ECO:0000256" key="9">
    <source>
        <dbReference type="ARBA" id="ARBA00023010"/>
    </source>
</evidence>
<evidence type="ECO:0000256" key="3">
    <source>
        <dbReference type="ARBA" id="ARBA00005760"/>
    </source>
</evidence>
<keyword evidence="5 14" id="KW-0812">Transmembrane</keyword>
<dbReference type="Proteomes" id="UP000308199">
    <property type="component" value="Unassembled WGS sequence"/>
</dbReference>
<evidence type="ECO:0000256" key="6">
    <source>
        <dbReference type="ARBA" id="ARBA00022816"/>
    </source>
</evidence>
<comment type="similarity">
    <text evidence="3">Belongs to the NDC1 family.</text>
</comment>
<feature type="transmembrane region" description="Helical" evidence="14">
    <location>
        <begin position="88"/>
        <end position="109"/>
    </location>
</feature>
<evidence type="ECO:0000313" key="16">
    <source>
        <dbReference type="Proteomes" id="UP000308199"/>
    </source>
</evidence>
<keyword evidence="16" id="KW-1185">Reference proteome</keyword>
<feature type="transmembrane region" description="Helical" evidence="14">
    <location>
        <begin position="137"/>
        <end position="154"/>
    </location>
</feature>
<keyword evidence="9" id="KW-0811">Translocation</keyword>
<protein>
    <recommendedName>
        <fullName evidence="17">Nucleoporin protein Ndc1-Nup</fullName>
    </recommendedName>
</protein>
<dbReference type="GO" id="GO:0006999">
    <property type="term" value="P:nuclear pore organization"/>
    <property type="evidence" value="ECO:0007669"/>
    <property type="project" value="TreeGrafter"/>
</dbReference>
<dbReference type="GO" id="GO:0031965">
    <property type="term" value="C:nuclear membrane"/>
    <property type="evidence" value="ECO:0007669"/>
    <property type="project" value="UniProtKB-SubCell"/>
</dbReference>
<dbReference type="InterPro" id="IPR019049">
    <property type="entry name" value="Nucleoporin_prot_Ndc1/Nup"/>
</dbReference>
<keyword evidence="4" id="KW-0813">Transport</keyword>
<evidence type="ECO:0000256" key="11">
    <source>
        <dbReference type="ARBA" id="ARBA00023136"/>
    </source>
</evidence>
<keyword evidence="6" id="KW-0509">mRNA transport</keyword>
<gene>
    <name evidence="15" type="ORF">EW145_g3066</name>
</gene>
<dbReference type="GO" id="GO:0005816">
    <property type="term" value="C:spindle pole body"/>
    <property type="evidence" value="ECO:0007669"/>
    <property type="project" value="TreeGrafter"/>
</dbReference>
<evidence type="ECO:0000256" key="5">
    <source>
        <dbReference type="ARBA" id="ARBA00022692"/>
    </source>
</evidence>
<keyword evidence="11 14" id="KW-0472">Membrane</keyword>
<evidence type="ECO:0000256" key="8">
    <source>
        <dbReference type="ARBA" id="ARBA00022989"/>
    </source>
</evidence>
<accession>A0A4S4L8Q8</accession>
<keyword evidence="10" id="KW-0906">Nuclear pore complex</keyword>
<comment type="subcellular location">
    <subcellularLocation>
        <location evidence="1">Nucleus membrane</location>
        <topology evidence="1">Multi-pass membrane protein</topology>
    </subcellularLocation>
    <subcellularLocation>
        <location evidence="2">Nucleus</location>
        <location evidence="2">Nuclear pore complex</location>
    </subcellularLocation>
</comment>
<dbReference type="PANTHER" id="PTHR13269">
    <property type="entry name" value="NUCLEOPORIN NDC1"/>
    <property type="match status" value="1"/>
</dbReference>
<dbReference type="AlphaFoldDB" id="A0A4S4L8Q8"/>
<evidence type="ECO:0000256" key="2">
    <source>
        <dbReference type="ARBA" id="ARBA00004567"/>
    </source>
</evidence>